<sequence>MAAFSERRRREAQAIAVIESTSQAEISPWSTVTSTSFTPTQSADDHVEKMPAELSEDLTVRFSGCFIRCVINYGQPVSRKAAIYFQDARLLSAFLTSQREYTSC</sequence>
<dbReference type="EMBL" id="KQ030516">
    <property type="protein sequence ID" value="KJZ75616.1"/>
    <property type="molecule type" value="Genomic_DNA"/>
</dbReference>
<evidence type="ECO:0000313" key="1">
    <source>
        <dbReference type="EMBL" id="KJZ75616.1"/>
    </source>
</evidence>
<name>A0A0F7ZKT3_9HYPO</name>
<dbReference type="Proteomes" id="UP000054481">
    <property type="component" value="Unassembled WGS sequence"/>
</dbReference>
<gene>
    <name evidence="1" type="ORF">HIM_05079</name>
</gene>
<organism evidence="1 2">
    <name type="scientific">Hirsutella minnesotensis 3608</name>
    <dbReference type="NCBI Taxonomy" id="1043627"/>
    <lineage>
        <taxon>Eukaryota</taxon>
        <taxon>Fungi</taxon>
        <taxon>Dikarya</taxon>
        <taxon>Ascomycota</taxon>
        <taxon>Pezizomycotina</taxon>
        <taxon>Sordariomycetes</taxon>
        <taxon>Hypocreomycetidae</taxon>
        <taxon>Hypocreales</taxon>
        <taxon>Ophiocordycipitaceae</taxon>
        <taxon>Hirsutella</taxon>
    </lineage>
</organism>
<accession>A0A0F7ZKT3</accession>
<keyword evidence="2" id="KW-1185">Reference proteome</keyword>
<reference evidence="1 2" key="1">
    <citation type="journal article" date="2014" name="Genome Biol. Evol.">
        <title>Comparative genomics and transcriptomics analyses reveal divergent lifestyle features of nematode endoparasitic fungus Hirsutella minnesotensis.</title>
        <authorList>
            <person name="Lai Y."/>
            <person name="Liu K."/>
            <person name="Zhang X."/>
            <person name="Zhang X."/>
            <person name="Li K."/>
            <person name="Wang N."/>
            <person name="Shu C."/>
            <person name="Wu Y."/>
            <person name="Wang C."/>
            <person name="Bushley K.E."/>
            <person name="Xiang M."/>
            <person name="Liu X."/>
        </authorList>
    </citation>
    <scope>NUCLEOTIDE SEQUENCE [LARGE SCALE GENOMIC DNA]</scope>
    <source>
        <strain evidence="1 2">3608</strain>
    </source>
</reference>
<evidence type="ECO:0000313" key="2">
    <source>
        <dbReference type="Proteomes" id="UP000054481"/>
    </source>
</evidence>
<protein>
    <submittedName>
        <fullName evidence="1">Uncharacterized protein</fullName>
    </submittedName>
</protein>
<proteinExistence type="predicted"/>
<dbReference type="AlphaFoldDB" id="A0A0F7ZKT3"/>